<evidence type="ECO:0000313" key="2">
    <source>
        <dbReference type="Proteomes" id="UP000242687"/>
    </source>
</evidence>
<protein>
    <submittedName>
        <fullName evidence="1">Uncharacterized protein</fullName>
    </submittedName>
</protein>
<gene>
    <name evidence="1" type="ORF">CLV57_0613</name>
</gene>
<dbReference type="AlphaFoldDB" id="A0A2H9VS24"/>
<evidence type="ECO:0000313" key="1">
    <source>
        <dbReference type="EMBL" id="PJJ83627.1"/>
    </source>
</evidence>
<dbReference type="OrthoDB" id="799013at2"/>
<organism evidence="1 2">
    <name type="scientific">Mucilaginibacter auburnensis</name>
    <dbReference type="NCBI Taxonomy" id="1457233"/>
    <lineage>
        <taxon>Bacteria</taxon>
        <taxon>Pseudomonadati</taxon>
        <taxon>Bacteroidota</taxon>
        <taxon>Sphingobacteriia</taxon>
        <taxon>Sphingobacteriales</taxon>
        <taxon>Sphingobacteriaceae</taxon>
        <taxon>Mucilaginibacter</taxon>
    </lineage>
</organism>
<dbReference type="Proteomes" id="UP000242687">
    <property type="component" value="Unassembled WGS sequence"/>
</dbReference>
<name>A0A2H9VS24_9SPHI</name>
<dbReference type="EMBL" id="PGFJ01000001">
    <property type="protein sequence ID" value="PJJ83627.1"/>
    <property type="molecule type" value="Genomic_DNA"/>
</dbReference>
<comment type="caution">
    <text evidence="1">The sequence shown here is derived from an EMBL/GenBank/DDBJ whole genome shotgun (WGS) entry which is preliminary data.</text>
</comment>
<sequence>MPNIKFSYLYRDADNYKNFGYVVFDNPTNMELAEVVHHLKSNLIDGCWFYAKRMEIA</sequence>
<dbReference type="RefSeq" id="WP_157799054.1">
    <property type="nucleotide sequence ID" value="NZ_PGFJ01000001.1"/>
</dbReference>
<proteinExistence type="predicted"/>
<keyword evidence="2" id="KW-1185">Reference proteome</keyword>
<accession>A0A2H9VS24</accession>
<reference evidence="1 2" key="1">
    <citation type="submission" date="2017-11" db="EMBL/GenBank/DDBJ databases">
        <title>Genomic Encyclopedia of Archaeal and Bacterial Type Strains, Phase II (KMG-II): From Individual Species to Whole Genera.</title>
        <authorList>
            <person name="Goeker M."/>
        </authorList>
    </citation>
    <scope>NUCLEOTIDE SEQUENCE [LARGE SCALE GENOMIC DNA]</scope>
    <source>
        <strain evidence="1 2">DSM 28175</strain>
    </source>
</reference>